<keyword evidence="1" id="KW-0489">Methyltransferase</keyword>
<feature type="domain" description="RlmL ferredoxin-like" evidence="2">
    <location>
        <begin position="5"/>
        <end position="39"/>
    </location>
</feature>
<feature type="non-terminal residue" evidence="3">
    <location>
        <position position="39"/>
    </location>
</feature>
<comment type="caution">
    <text evidence="3">The sequence shown here is derived from an EMBL/GenBank/DDBJ whole genome shotgun (WGS) entry which is preliminary data.</text>
</comment>
<dbReference type="EMBL" id="BART01034569">
    <property type="protein sequence ID" value="GAH06094.1"/>
    <property type="molecule type" value="Genomic_DNA"/>
</dbReference>
<proteinExistence type="predicted"/>
<reference evidence="3" key="1">
    <citation type="journal article" date="2014" name="Front. Microbiol.">
        <title>High frequency of phylogenetically diverse reductive dehalogenase-homologous genes in deep subseafloor sedimentary metagenomes.</title>
        <authorList>
            <person name="Kawai M."/>
            <person name="Futagami T."/>
            <person name="Toyoda A."/>
            <person name="Takaki Y."/>
            <person name="Nishi S."/>
            <person name="Hori S."/>
            <person name="Arai W."/>
            <person name="Tsubouchi T."/>
            <person name="Morono Y."/>
            <person name="Uchiyama I."/>
            <person name="Ito T."/>
            <person name="Fujiyama A."/>
            <person name="Inagaki F."/>
            <person name="Takami H."/>
        </authorList>
    </citation>
    <scope>NUCLEOTIDE SEQUENCE</scope>
    <source>
        <strain evidence="3">Expedition CK06-06</strain>
    </source>
</reference>
<organism evidence="3">
    <name type="scientific">marine sediment metagenome</name>
    <dbReference type="NCBI Taxonomy" id="412755"/>
    <lineage>
        <taxon>unclassified sequences</taxon>
        <taxon>metagenomes</taxon>
        <taxon>ecological metagenomes</taxon>
    </lineage>
</organism>
<name>X1DM72_9ZZZZ</name>
<evidence type="ECO:0000259" key="2">
    <source>
        <dbReference type="Pfam" id="PF22020"/>
    </source>
</evidence>
<gene>
    <name evidence="3" type="ORF">S01H4_59046</name>
</gene>
<dbReference type="GO" id="GO:0032259">
    <property type="term" value="P:methylation"/>
    <property type="evidence" value="ECO:0007669"/>
    <property type="project" value="UniProtKB-KW"/>
</dbReference>
<dbReference type="AlphaFoldDB" id="X1DM72"/>
<dbReference type="Gene3D" id="3.30.2130.30">
    <property type="match status" value="1"/>
</dbReference>
<evidence type="ECO:0000256" key="1">
    <source>
        <dbReference type="ARBA" id="ARBA00022603"/>
    </source>
</evidence>
<dbReference type="GO" id="GO:0008168">
    <property type="term" value="F:methyltransferase activity"/>
    <property type="evidence" value="ECO:0007669"/>
    <property type="project" value="UniProtKB-KW"/>
</dbReference>
<accession>X1DM72</accession>
<dbReference type="InterPro" id="IPR054170">
    <property type="entry name" value="RlmL_1st"/>
</dbReference>
<keyword evidence="1" id="KW-0808">Transferase</keyword>
<dbReference type="Pfam" id="PF22020">
    <property type="entry name" value="RlmL_1st"/>
    <property type="match status" value="1"/>
</dbReference>
<evidence type="ECO:0000313" key="3">
    <source>
        <dbReference type="EMBL" id="GAH06094.1"/>
    </source>
</evidence>
<sequence>MSQLDLIATATFGLEAVVVRELEALGYEGKVAQPGRIGF</sequence>
<protein>
    <recommendedName>
        <fullName evidence="2">RlmL ferredoxin-like domain-containing protein</fullName>
    </recommendedName>
</protein>